<dbReference type="Proteomes" id="UP001163835">
    <property type="component" value="Unassembled WGS sequence"/>
</dbReference>
<comment type="caution">
    <text evidence="1">The sequence shown here is derived from an EMBL/GenBank/DDBJ whole genome shotgun (WGS) entry which is preliminary data.</text>
</comment>
<accession>A0ACC1TWF1</accession>
<sequence>MPYGCIHRVLLAFISLDFKVARPFAGLLDVGLHCYCFTCKTWHRAYLNSTNYKDWEAVDDDFLREGAEKWRDAQNKAERMAIEEQYGVRYSQFWRLPYWRPSKQVTTDPMHTGYQLTQPKEAICWTPVDSPIVLEHIQQAVREVIVPGWIAKPSDLIGLPRGGTPKANNWRTLFSIFLPLALLSLWQEASPIAAEDADAMASVLQTSMYLTCAANKMSKHTLSLQDREDFREYLCLHIEGLKKNFPGFIQPSHHLAFHIYDDMDLFSVVHHFWCFPGERLIGFLKRIPINHKIGMISLLSLLPFR</sequence>
<gene>
    <name evidence="1" type="ORF">F5876DRAFT_44948</name>
</gene>
<evidence type="ECO:0000313" key="1">
    <source>
        <dbReference type="EMBL" id="KAJ3808963.1"/>
    </source>
</evidence>
<protein>
    <submittedName>
        <fullName evidence="1">Uncharacterized protein</fullName>
    </submittedName>
</protein>
<organism evidence="1 2">
    <name type="scientific">Lentinula aff. lateritia</name>
    <dbReference type="NCBI Taxonomy" id="2804960"/>
    <lineage>
        <taxon>Eukaryota</taxon>
        <taxon>Fungi</taxon>
        <taxon>Dikarya</taxon>
        <taxon>Basidiomycota</taxon>
        <taxon>Agaricomycotina</taxon>
        <taxon>Agaricomycetes</taxon>
        <taxon>Agaricomycetidae</taxon>
        <taxon>Agaricales</taxon>
        <taxon>Marasmiineae</taxon>
        <taxon>Omphalotaceae</taxon>
        <taxon>Lentinula</taxon>
    </lineage>
</organism>
<reference evidence="1" key="1">
    <citation type="submission" date="2022-09" db="EMBL/GenBank/DDBJ databases">
        <title>A Global Phylogenomic Analysis of the Shiitake Genus Lentinula.</title>
        <authorList>
            <consortium name="DOE Joint Genome Institute"/>
            <person name="Sierra-Patev S."/>
            <person name="Min B."/>
            <person name="Naranjo-Ortiz M."/>
            <person name="Looney B."/>
            <person name="Konkel Z."/>
            <person name="Slot J.C."/>
            <person name="Sakamoto Y."/>
            <person name="Steenwyk J.L."/>
            <person name="Rokas A."/>
            <person name="Carro J."/>
            <person name="Camarero S."/>
            <person name="Ferreira P."/>
            <person name="Molpeceres G."/>
            <person name="Ruiz-Duenas F.J."/>
            <person name="Serrano A."/>
            <person name="Henrissat B."/>
            <person name="Drula E."/>
            <person name="Hughes K.W."/>
            <person name="Mata J.L."/>
            <person name="Ishikawa N.K."/>
            <person name="Vargas-Isla R."/>
            <person name="Ushijima S."/>
            <person name="Smith C.A."/>
            <person name="Ahrendt S."/>
            <person name="Andreopoulos W."/>
            <person name="He G."/>
            <person name="Labutti K."/>
            <person name="Lipzen A."/>
            <person name="Ng V."/>
            <person name="Riley R."/>
            <person name="Sandor L."/>
            <person name="Barry K."/>
            <person name="Martinez A.T."/>
            <person name="Xiao Y."/>
            <person name="Gibbons J.G."/>
            <person name="Terashima K."/>
            <person name="Grigoriev I.V."/>
            <person name="Hibbett D.S."/>
        </authorList>
    </citation>
    <scope>NUCLEOTIDE SEQUENCE</scope>
    <source>
        <strain evidence="1">TMI1499</strain>
    </source>
</reference>
<name>A0ACC1TWF1_9AGAR</name>
<keyword evidence="2" id="KW-1185">Reference proteome</keyword>
<evidence type="ECO:0000313" key="2">
    <source>
        <dbReference type="Proteomes" id="UP001163835"/>
    </source>
</evidence>
<dbReference type="EMBL" id="MU795187">
    <property type="protein sequence ID" value="KAJ3808963.1"/>
    <property type="molecule type" value="Genomic_DNA"/>
</dbReference>
<proteinExistence type="predicted"/>